<dbReference type="AlphaFoldDB" id="A0A8C5N4J0"/>
<name>A0A8C5N4J0_9ANUR</name>
<dbReference type="Ensembl" id="ENSLLET00000022701.1">
    <property type="protein sequence ID" value="ENSLLEP00000021855.1"/>
    <property type="gene ID" value="ENSLLEG00000013865.1"/>
</dbReference>
<reference evidence="2" key="1">
    <citation type="submission" date="2025-08" db="UniProtKB">
        <authorList>
            <consortium name="Ensembl"/>
        </authorList>
    </citation>
    <scope>IDENTIFICATION</scope>
</reference>
<accession>A0A8C5N4J0</accession>
<dbReference type="Pfam" id="PF20478">
    <property type="entry name" value="P2RX7_C"/>
    <property type="match status" value="1"/>
</dbReference>
<proteinExistence type="predicted"/>
<dbReference type="Proteomes" id="UP000694569">
    <property type="component" value="Unplaced"/>
</dbReference>
<feature type="domain" description="P2X purinoreceptor 7 intracellular" evidence="1">
    <location>
        <begin position="35"/>
        <end position="185"/>
    </location>
</feature>
<evidence type="ECO:0000313" key="3">
    <source>
        <dbReference type="Proteomes" id="UP000694569"/>
    </source>
</evidence>
<protein>
    <recommendedName>
        <fullName evidence="1">P2X purinoreceptor 7 intracellular domain-containing protein</fullName>
    </recommendedName>
</protein>
<dbReference type="InterPro" id="IPR046815">
    <property type="entry name" value="P2RX7_C"/>
</dbReference>
<dbReference type="GeneTree" id="ENSGT00990000205944"/>
<keyword evidence="3" id="KW-1185">Reference proteome</keyword>
<organism evidence="2 3">
    <name type="scientific">Leptobrachium leishanense</name>
    <name type="common">Leishan spiny toad</name>
    <dbReference type="NCBI Taxonomy" id="445787"/>
    <lineage>
        <taxon>Eukaryota</taxon>
        <taxon>Metazoa</taxon>
        <taxon>Chordata</taxon>
        <taxon>Craniata</taxon>
        <taxon>Vertebrata</taxon>
        <taxon>Euteleostomi</taxon>
        <taxon>Amphibia</taxon>
        <taxon>Batrachia</taxon>
        <taxon>Anura</taxon>
        <taxon>Pelobatoidea</taxon>
        <taxon>Megophryidae</taxon>
        <taxon>Leptobrachium</taxon>
    </lineage>
</organism>
<sequence>MERNTESIVPEEELERRRLALIESMVNQPTVYLDPNRTDPRYNDVLDVPQPSVEERLSNTDWCLCGKCHQMPTMEESICCQEIEQIKEQFLENSQCICEDVYVNQRLVDRENVIDLYRYGMSFQRKRLRSVSQMEESDFRKTTYRAFTMWVYGYLGPRRRRPIPSCVVQHIRAAFPSPDNIYLGFIDANADGNAVDFF</sequence>
<dbReference type="OrthoDB" id="9898708at2759"/>
<evidence type="ECO:0000313" key="2">
    <source>
        <dbReference type="Ensembl" id="ENSLLEP00000021855.1"/>
    </source>
</evidence>
<dbReference type="PANTHER" id="PTHR36981:SF9">
    <property type="entry name" value="NANOR-RELATED"/>
    <property type="match status" value="1"/>
</dbReference>
<evidence type="ECO:0000259" key="1">
    <source>
        <dbReference type="Pfam" id="PF20478"/>
    </source>
</evidence>
<dbReference type="PANTHER" id="PTHR36981">
    <property type="entry name" value="ZGC:195170"/>
    <property type="match status" value="1"/>
</dbReference>
<reference evidence="2" key="2">
    <citation type="submission" date="2025-09" db="UniProtKB">
        <authorList>
            <consortium name="Ensembl"/>
        </authorList>
    </citation>
    <scope>IDENTIFICATION</scope>
</reference>